<evidence type="ECO:0000256" key="2">
    <source>
        <dbReference type="ARBA" id="ARBA00023002"/>
    </source>
</evidence>
<evidence type="ECO:0000313" key="5">
    <source>
        <dbReference type="EMBL" id="MCQ8226926.1"/>
    </source>
</evidence>
<feature type="domain" description="Alcohol dehydrogenase iron-type/glycerol dehydrogenase GldA" evidence="3">
    <location>
        <begin position="67"/>
        <end position="233"/>
    </location>
</feature>
<keyword evidence="2 5" id="KW-0560">Oxidoreductase</keyword>
<name>A0ABT1VHC4_9GAMM</name>
<dbReference type="Gene3D" id="3.40.50.1970">
    <property type="match status" value="1"/>
</dbReference>
<comment type="similarity">
    <text evidence="1">Belongs to the iron-containing alcohol dehydrogenase family.</text>
</comment>
<dbReference type="EC" id="1.1.1.1" evidence="5"/>
<dbReference type="InterPro" id="IPR039697">
    <property type="entry name" value="Alcohol_dehydrogenase_Fe"/>
</dbReference>
<evidence type="ECO:0000259" key="4">
    <source>
        <dbReference type="Pfam" id="PF25137"/>
    </source>
</evidence>
<dbReference type="RefSeq" id="WP_256695888.1">
    <property type="nucleotide sequence ID" value="NZ_JANIES010000001.1"/>
</dbReference>
<proteinExistence type="inferred from homology"/>
<organism evidence="5 6">
    <name type="scientific">Pantoea trifolii</name>
    <dbReference type="NCBI Taxonomy" id="2968030"/>
    <lineage>
        <taxon>Bacteria</taxon>
        <taxon>Pseudomonadati</taxon>
        <taxon>Pseudomonadota</taxon>
        <taxon>Gammaproteobacteria</taxon>
        <taxon>Enterobacterales</taxon>
        <taxon>Erwiniaceae</taxon>
        <taxon>Pantoea</taxon>
    </lineage>
</organism>
<dbReference type="GO" id="GO:0004022">
    <property type="term" value="F:alcohol dehydrogenase (NAD+) activity"/>
    <property type="evidence" value="ECO:0007669"/>
    <property type="project" value="UniProtKB-EC"/>
</dbReference>
<sequence length="436" mass="47768">MLRVTLRTKHQPQRRNFCFAKVINFLPARYQNVCSGSVTAFGYTRVFTPNKKDMQVSENLIELYSNQQTLFGRGSIDQLIPLLAANTQPTLLFCGRSFLNGPAWARLGAALNDQIIGYEIVSHEASPDEIDGWVRRWRGHVDRVVAIGGGSVLDAAKAFSAMMQHPLNTARYLEKVGDTPVQAVTLPLIAIPTTAGTGSEATQNAVVTDQQHIQVKASLRHPVFVPQVAILDPDLLKGAPNSVLASCAIDAFTHLFEAYLSRKGNLFTQQTALNGLRLFFKAWPDLNRDNERGDAAREAMMMASWLGGVCLSTAGLGVIHGIAGELGAIKPFHHGEVCGRLLFPFLDVLAETEHAEQQRLMAQLGQQLLPDDPAPPALALKAWIKQQAIVPFWLDGPTLSATDVDWIVSRANSKNGWISYDAPTLTEMIAAAWRIV</sequence>
<evidence type="ECO:0000313" key="6">
    <source>
        <dbReference type="Proteomes" id="UP001300015"/>
    </source>
</evidence>
<evidence type="ECO:0000256" key="1">
    <source>
        <dbReference type="ARBA" id="ARBA00007358"/>
    </source>
</evidence>
<gene>
    <name evidence="5" type="ORF">NQH49_05480</name>
</gene>
<evidence type="ECO:0000259" key="3">
    <source>
        <dbReference type="Pfam" id="PF00465"/>
    </source>
</evidence>
<comment type="caution">
    <text evidence="5">The sequence shown here is derived from an EMBL/GenBank/DDBJ whole genome shotgun (WGS) entry which is preliminary data.</text>
</comment>
<dbReference type="InterPro" id="IPR001670">
    <property type="entry name" value="ADH_Fe/GldA"/>
</dbReference>
<dbReference type="PANTHER" id="PTHR11496">
    <property type="entry name" value="ALCOHOL DEHYDROGENASE"/>
    <property type="match status" value="1"/>
</dbReference>
<feature type="domain" description="Fe-containing alcohol dehydrogenase-like C-terminal" evidence="4">
    <location>
        <begin position="245"/>
        <end position="366"/>
    </location>
</feature>
<dbReference type="EMBL" id="JANIET010000001">
    <property type="protein sequence ID" value="MCQ8226926.1"/>
    <property type="molecule type" value="Genomic_DNA"/>
</dbReference>
<keyword evidence="6" id="KW-1185">Reference proteome</keyword>
<accession>A0ABT1VHC4</accession>
<dbReference type="SUPFAM" id="SSF56796">
    <property type="entry name" value="Dehydroquinate synthase-like"/>
    <property type="match status" value="1"/>
</dbReference>
<dbReference type="PANTHER" id="PTHR11496:SF102">
    <property type="entry name" value="ALCOHOL DEHYDROGENASE 4"/>
    <property type="match status" value="1"/>
</dbReference>
<dbReference type="Gene3D" id="1.20.1090.10">
    <property type="entry name" value="Dehydroquinate synthase-like - alpha domain"/>
    <property type="match status" value="1"/>
</dbReference>
<dbReference type="Pfam" id="PF00465">
    <property type="entry name" value="Fe-ADH"/>
    <property type="match status" value="1"/>
</dbReference>
<dbReference type="Pfam" id="PF25137">
    <property type="entry name" value="ADH_Fe_C"/>
    <property type="match status" value="1"/>
</dbReference>
<protein>
    <submittedName>
        <fullName evidence="5">Iron-containing alcohol dehydrogenase</fullName>
        <ecNumber evidence="5">1.1.1.1</ecNumber>
    </submittedName>
</protein>
<dbReference type="Proteomes" id="UP001300015">
    <property type="component" value="Unassembled WGS sequence"/>
</dbReference>
<reference evidence="5 6" key="1">
    <citation type="submission" date="2022-07" db="EMBL/GenBank/DDBJ databases">
        <title>Pantoea trifolii sp. nov. isolated from root nodules of Trifolium rubens.</title>
        <authorList>
            <person name="Kalita M."/>
            <person name="Wdowiak-Wrobel S."/>
            <person name="Marek-Kozaczuk M."/>
            <person name="Palusinska-Szysz M."/>
            <person name="Sokolowski W."/>
            <person name="Coutinho T."/>
            <person name="Hlahane L."/>
        </authorList>
    </citation>
    <scope>NUCLEOTIDE SEQUENCE [LARGE SCALE GENOMIC DNA]</scope>
    <source>
        <strain evidence="5 6">MMK2</strain>
    </source>
</reference>
<dbReference type="InterPro" id="IPR056798">
    <property type="entry name" value="ADH_Fe_C"/>
</dbReference>